<gene>
    <name evidence="1" type="primary">WBGene00283599</name>
</gene>
<accession>A0A2A6B3Z8</accession>
<sequence length="97" mass="10504">MVAVEKATDRSGHLGMRNPRFHRDLGANTLQYLHILAGAMVEATVRARCSRIDNLCIGSANLDQDGLGVDFILGATANLKIGKVELDRVEVSKDKNA</sequence>
<protein>
    <submittedName>
        <fullName evidence="1">Uncharacterized protein</fullName>
    </submittedName>
</protein>
<accession>A0A8R1Z724</accession>
<proteinExistence type="predicted"/>
<evidence type="ECO:0000313" key="2">
    <source>
        <dbReference type="Proteomes" id="UP000005239"/>
    </source>
</evidence>
<organism evidence="1 2">
    <name type="scientific">Pristionchus pacificus</name>
    <name type="common">Parasitic nematode worm</name>
    <dbReference type="NCBI Taxonomy" id="54126"/>
    <lineage>
        <taxon>Eukaryota</taxon>
        <taxon>Metazoa</taxon>
        <taxon>Ecdysozoa</taxon>
        <taxon>Nematoda</taxon>
        <taxon>Chromadorea</taxon>
        <taxon>Rhabditida</taxon>
        <taxon>Rhabditina</taxon>
        <taxon>Diplogasteromorpha</taxon>
        <taxon>Diplogasteroidea</taxon>
        <taxon>Neodiplogasteridae</taxon>
        <taxon>Pristionchus</taxon>
    </lineage>
</organism>
<name>A0A2A6B3Z8_PRIPA</name>
<dbReference type="Proteomes" id="UP000005239">
    <property type="component" value="Unassembled WGS sequence"/>
</dbReference>
<reference evidence="1" key="2">
    <citation type="submission" date="2022-06" db="UniProtKB">
        <authorList>
            <consortium name="EnsemblMetazoa"/>
        </authorList>
    </citation>
    <scope>IDENTIFICATION</scope>
    <source>
        <strain evidence="1">PS312</strain>
    </source>
</reference>
<evidence type="ECO:0000313" key="1">
    <source>
        <dbReference type="EnsemblMetazoa" id="PPA45230.1"/>
    </source>
</evidence>
<dbReference type="EnsemblMetazoa" id="PPA45230.1">
    <property type="protein sequence ID" value="PPA45230.1"/>
    <property type="gene ID" value="WBGene00283599"/>
</dbReference>
<reference evidence="2" key="1">
    <citation type="journal article" date="2008" name="Nat. Genet.">
        <title>The Pristionchus pacificus genome provides a unique perspective on nematode lifestyle and parasitism.</title>
        <authorList>
            <person name="Dieterich C."/>
            <person name="Clifton S.W."/>
            <person name="Schuster L.N."/>
            <person name="Chinwalla A."/>
            <person name="Delehaunty K."/>
            <person name="Dinkelacker I."/>
            <person name="Fulton L."/>
            <person name="Fulton R."/>
            <person name="Godfrey J."/>
            <person name="Minx P."/>
            <person name="Mitreva M."/>
            <person name="Roeseler W."/>
            <person name="Tian H."/>
            <person name="Witte H."/>
            <person name="Yang S.P."/>
            <person name="Wilson R.K."/>
            <person name="Sommer R.J."/>
        </authorList>
    </citation>
    <scope>NUCLEOTIDE SEQUENCE [LARGE SCALE GENOMIC DNA]</scope>
    <source>
        <strain evidence="2">PS312</strain>
    </source>
</reference>
<keyword evidence="2" id="KW-1185">Reference proteome</keyword>
<dbReference type="AlphaFoldDB" id="A0A2A6B3Z8"/>